<dbReference type="EMBL" id="DNAN01000306">
    <property type="protein sequence ID" value="HAW75825.1"/>
    <property type="molecule type" value="Genomic_DNA"/>
</dbReference>
<evidence type="ECO:0000313" key="2">
    <source>
        <dbReference type="Proteomes" id="UP000263517"/>
    </source>
</evidence>
<dbReference type="AlphaFoldDB" id="A0A350P3F8"/>
<sequence>MRSQIIQGGYGNNTYNNWFQVQLTDEAWLILIKAGTKLKTSNINPLQNLRSQIDSRFEFSVYDLNQTPIEGRVIIDNPFEFRGQVAATQSDLYNFPVNSKGYEINGGGDDMFFRLDPGNYLICISACMNEEFTYAVGLVIEFQTPLDEQFILTESQKLGDPFFILQESFAQTDEGSIFDIIASPIVTDKTISIQSAFTKNQALIESGVVVTVNNKNVNNQKLTWYIGPEFPVEDFEEKRILLDATVNWADTQRNRSLSEWKAAWNRENAEPFPERVFAPFVNVP</sequence>
<comment type="caution">
    <text evidence="1">The sequence shown here is derived from an EMBL/GenBank/DDBJ whole genome shotgun (WGS) entry which is preliminary data.</text>
</comment>
<reference evidence="1 2" key="1">
    <citation type="journal article" date="2018" name="Nat. Biotechnol.">
        <title>A standardized bacterial taxonomy based on genome phylogeny substantially revises the tree of life.</title>
        <authorList>
            <person name="Parks D.H."/>
            <person name="Chuvochina M."/>
            <person name="Waite D.W."/>
            <person name="Rinke C."/>
            <person name="Skarshewski A."/>
            <person name="Chaumeil P.A."/>
            <person name="Hugenholtz P."/>
        </authorList>
    </citation>
    <scope>NUCLEOTIDE SEQUENCE [LARGE SCALE GENOMIC DNA]</scope>
    <source>
        <strain evidence="1">UBA11978</strain>
    </source>
</reference>
<protein>
    <submittedName>
        <fullName evidence="1">Uncharacterized protein</fullName>
    </submittedName>
</protein>
<dbReference type="Proteomes" id="UP000263517">
    <property type="component" value="Unassembled WGS sequence"/>
</dbReference>
<organism evidence="1 2">
    <name type="scientific">Alteromonas australica</name>
    <dbReference type="NCBI Taxonomy" id="589873"/>
    <lineage>
        <taxon>Bacteria</taxon>
        <taxon>Pseudomonadati</taxon>
        <taxon>Pseudomonadota</taxon>
        <taxon>Gammaproteobacteria</taxon>
        <taxon>Alteromonadales</taxon>
        <taxon>Alteromonadaceae</taxon>
        <taxon>Alteromonas/Salinimonas group</taxon>
        <taxon>Alteromonas</taxon>
    </lineage>
</organism>
<accession>A0A350P3F8</accession>
<name>A0A350P3F8_9ALTE</name>
<proteinExistence type="predicted"/>
<gene>
    <name evidence="1" type="ORF">DCW74_08835</name>
</gene>
<evidence type="ECO:0000313" key="1">
    <source>
        <dbReference type="EMBL" id="HAW75825.1"/>
    </source>
</evidence>